<comment type="caution">
    <text evidence="1">The sequence shown here is derived from an EMBL/GenBank/DDBJ whole genome shotgun (WGS) entry which is preliminary data.</text>
</comment>
<dbReference type="Proteomes" id="UP001279734">
    <property type="component" value="Unassembled WGS sequence"/>
</dbReference>
<keyword evidence="2" id="KW-1185">Reference proteome</keyword>
<reference evidence="1" key="1">
    <citation type="submission" date="2023-05" db="EMBL/GenBank/DDBJ databases">
        <title>Nepenthes gracilis genome sequencing.</title>
        <authorList>
            <person name="Fukushima K."/>
        </authorList>
    </citation>
    <scope>NUCLEOTIDE SEQUENCE</scope>
    <source>
        <strain evidence="1">SING2019-196</strain>
    </source>
</reference>
<proteinExistence type="predicted"/>
<protein>
    <submittedName>
        <fullName evidence="1">Uncharacterized protein</fullName>
    </submittedName>
</protein>
<sequence>MSMALSQERTLGILEMTLPGKMFVLEIESSYFWARVRVLTLPNATAKVARLVTIARRIGFKQFEAGRIVIQIQRENHAPIAQIPESVAGFQKLYSLSNTCCLIRWLLGICAALKPWESSNWLFVRKSRQV</sequence>
<gene>
    <name evidence="1" type="ORF">Nepgr_010849</name>
</gene>
<accession>A0AAD3SDQ4</accession>
<evidence type="ECO:0000313" key="2">
    <source>
        <dbReference type="Proteomes" id="UP001279734"/>
    </source>
</evidence>
<dbReference type="EMBL" id="BSYO01000008">
    <property type="protein sequence ID" value="GMH09009.1"/>
    <property type="molecule type" value="Genomic_DNA"/>
</dbReference>
<organism evidence="1 2">
    <name type="scientific">Nepenthes gracilis</name>
    <name type="common">Slender pitcher plant</name>
    <dbReference type="NCBI Taxonomy" id="150966"/>
    <lineage>
        <taxon>Eukaryota</taxon>
        <taxon>Viridiplantae</taxon>
        <taxon>Streptophyta</taxon>
        <taxon>Embryophyta</taxon>
        <taxon>Tracheophyta</taxon>
        <taxon>Spermatophyta</taxon>
        <taxon>Magnoliopsida</taxon>
        <taxon>eudicotyledons</taxon>
        <taxon>Gunneridae</taxon>
        <taxon>Pentapetalae</taxon>
        <taxon>Caryophyllales</taxon>
        <taxon>Nepenthaceae</taxon>
        <taxon>Nepenthes</taxon>
    </lineage>
</organism>
<evidence type="ECO:0000313" key="1">
    <source>
        <dbReference type="EMBL" id="GMH09009.1"/>
    </source>
</evidence>
<name>A0AAD3SDQ4_NEPGR</name>
<dbReference type="AlphaFoldDB" id="A0AAD3SDQ4"/>